<name>A0A1E7ELV3_9STRA</name>
<dbReference type="CDD" id="cd19365">
    <property type="entry name" value="TenA_C-like"/>
    <property type="match status" value="1"/>
</dbReference>
<dbReference type="GO" id="GO:0006772">
    <property type="term" value="P:thiamine metabolic process"/>
    <property type="evidence" value="ECO:0007669"/>
    <property type="project" value="UniProtKB-ARBA"/>
</dbReference>
<dbReference type="OrthoDB" id="37730at2759"/>
<proteinExistence type="predicted"/>
<dbReference type="InterPro" id="IPR050967">
    <property type="entry name" value="Thiamine_Salvage_TenA"/>
</dbReference>
<accession>A0A1E7ELV3</accession>
<dbReference type="InterPro" id="IPR016084">
    <property type="entry name" value="Haem_Oase-like_multi-hlx"/>
</dbReference>
<reference evidence="2 3" key="1">
    <citation type="submission" date="2016-09" db="EMBL/GenBank/DDBJ databases">
        <title>Extensive genetic diversity and differential bi-allelic expression allows diatom success in the polar Southern Ocean.</title>
        <authorList>
            <consortium name="DOE Joint Genome Institute"/>
            <person name="Mock T."/>
            <person name="Otillar R.P."/>
            <person name="Strauss J."/>
            <person name="Dupont C."/>
            <person name="Frickenhaus S."/>
            <person name="Maumus F."/>
            <person name="Mcmullan M."/>
            <person name="Sanges R."/>
            <person name="Schmutz J."/>
            <person name="Toseland A."/>
            <person name="Valas R."/>
            <person name="Veluchamy A."/>
            <person name="Ward B.J."/>
            <person name="Allen A."/>
            <person name="Barry K."/>
            <person name="Falciatore A."/>
            <person name="Ferrante M."/>
            <person name="Fortunato A.E."/>
            <person name="Gloeckner G."/>
            <person name="Gruber A."/>
            <person name="Hipkin R."/>
            <person name="Janech M."/>
            <person name="Kroth P."/>
            <person name="Leese F."/>
            <person name="Lindquist E."/>
            <person name="Lyon B.R."/>
            <person name="Martin J."/>
            <person name="Mayer C."/>
            <person name="Parker M."/>
            <person name="Quesneville H."/>
            <person name="Raymond J."/>
            <person name="Uhlig C."/>
            <person name="Valentin K.U."/>
            <person name="Worden A.Z."/>
            <person name="Armbrust E.V."/>
            <person name="Bowler C."/>
            <person name="Green B."/>
            <person name="Moulton V."/>
            <person name="Van Oosterhout C."/>
            <person name="Grigoriev I."/>
        </authorList>
    </citation>
    <scope>NUCLEOTIDE SEQUENCE [LARGE SCALE GENOMIC DNA]</scope>
    <source>
        <strain evidence="2 3">CCMP1102</strain>
    </source>
</reference>
<evidence type="ECO:0000259" key="1">
    <source>
        <dbReference type="Pfam" id="PF03070"/>
    </source>
</evidence>
<sequence length="251" mass="29352">MTTSKTPTQTTATITSTTCQSLWDKAYPIIIKETEKHPFLVSMVDGTLEENNFRYYVQQDVLYLKDFIYCLRQLSLKKASTTKDKKLLCDLADGAEEVEIALHQSYIKQWNTNGEQQEQEQMPNTLLYTSYMRRIIDGSDTTYGEGLAALLPCFWVYMHVGNCMLKLRDELDKTNNNDSSNQLLRPKHYNDWIDTYAGDEFENDVNNYIQLVNDELQQLKQIEDHFMMACKLEHMFWDQAITMMEWPATTI</sequence>
<dbReference type="Proteomes" id="UP000095751">
    <property type="component" value="Unassembled WGS sequence"/>
</dbReference>
<keyword evidence="3" id="KW-1185">Reference proteome</keyword>
<dbReference type="Pfam" id="PF03070">
    <property type="entry name" value="TENA_THI-4"/>
    <property type="match status" value="1"/>
</dbReference>
<feature type="domain" description="Thiaminase-2/PQQC" evidence="1">
    <location>
        <begin position="30"/>
        <end position="241"/>
    </location>
</feature>
<gene>
    <name evidence="2" type="ORF">FRACYDRAFT_199067</name>
</gene>
<evidence type="ECO:0000313" key="2">
    <source>
        <dbReference type="EMBL" id="OEU06865.1"/>
    </source>
</evidence>
<dbReference type="SUPFAM" id="SSF48613">
    <property type="entry name" value="Heme oxygenase-like"/>
    <property type="match status" value="1"/>
</dbReference>
<dbReference type="PANTHER" id="PTHR43198:SF2">
    <property type="entry name" value="SI:CH1073-67J19.1-RELATED"/>
    <property type="match status" value="1"/>
</dbReference>
<organism evidence="2 3">
    <name type="scientific">Fragilariopsis cylindrus CCMP1102</name>
    <dbReference type="NCBI Taxonomy" id="635003"/>
    <lineage>
        <taxon>Eukaryota</taxon>
        <taxon>Sar</taxon>
        <taxon>Stramenopiles</taxon>
        <taxon>Ochrophyta</taxon>
        <taxon>Bacillariophyta</taxon>
        <taxon>Bacillariophyceae</taxon>
        <taxon>Bacillariophycidae</taxon>
        <taxon>Bacillariales</taxon>
        <taxon>Bacillariaceae</taxon>
        <taxon>Fragilariopsis</taxon>
    </lineage>
</organism>
<dbReference type="PANTHER" id="PTHR43198">
    <property type="entry name" value="BIFUNCTIONAL TH2 PROTEIN"/>
    <property type="match status" value="1"/>
</dbReference>
<dbReference type="GO" id="GO:0005829">
    <property type="term" value="C:cytosol"/>
    <property type="evidence" value="ECO:0007669"/>
    <property type="project" value="TreeGrafter"/>
</dbReference>
<protein>
    <submittedName>
        <fullName evidence="2">Heme oxygenase-like protein</fullName>
    </submittedName>
</protein>
<dbReference type="InParanoid" id="A0A1E7ELV3"/>
<dbReference type="EMBL" id="KV784395">
    <property type="protein sequence ID" value="OEU06865.1"/>
    <property type="molecule type" value="Genomic_DNA"/>
</dbReference>
<evidence type="ECO:0000313" key="3">
    <source>
        <dbReference type="Proteomes" id="UP000095751"/>
    </source>
</evidence>
<dbReference type="KEGG" id="fcy:FRACYDRAFT_199067"/>
<dbReference type="AlphaFoldDB" id="A0A1E7ELV3"/>
<dbReference type="InterPro" id="IPR004305">
    <property type="entry name" value="Thiaminase-2/PQQC"/>
</dbReference>
<dbReference type="Gene3D" id="1.20.910.10">
    <property type="entry name" value="Heme oxygenase-like"/>
    <property type="match status" value="1"/>
</dbReference>